<dbReference type="Pfam" id="PF19278">
    <property type="entry name" value="Hydant_A_C"/>
    <property type="match status" value="1"/>
</dbReference>
<gene>
    <name evidence="4" type="ORF">NMN56_005040</name>
</gene>
<feature type="domain" description="Acetophenone carboxylase-like C-terminal" evidence="3">
    <location>
        <begin position="500"/>
        <end position="677"/>
    </location>
</feature>
<dbReference type="InterPro" id="IPR043129">
    <property type="entry name" value="ATPase_NBD"/>
</dbReference>
<organism evidence="4 5">
    <name type="scientific">Streptomyces iconiensis</name>
    <dbReference type="NCBI Taxonomy" id="1384038"/>
    <lineage>
        <taxon>Bacteria</taxon>
        <taxon>Bacillati</taxon>
        <taxon>Actinomycetota</taxon>
        <taxon>Actinomycetes</taxon>
        <taxon>Kitasatosporales</taxon>
        <taxon>Streptomycetaceae</taxon>
        <taxon>Streptomyces</taxon>
    </lineage>
</organism>
<dbReference type="InterPro" id="IPR045079">
    <property type="entry name" value="Oxoprolinase-like"/>
</dbReference>
<evidence type="ECO:0000259" key="3">
    <source>
        <dbReference type="Pfam" id="PF19278"/>
    </source>
</evidence>
<sequence length="682" mass="71018">MTYRVAMDIGGTFTDVVAYDEERGTFAAAKAATTPADLAEGVFAALGRAVESPGDISFFVHGTTQGLNALLERKGARVLLLASAGMRDVYHIARGNRDRMFDLKYRKPTPLVDRSATAEAGGRLDSRGTETEPLDERAVRAAAARARDEGFDAVAVCLLFAYANPAHELRAGEILREELGDDVLVVLSHQVAREWREYERTSSAVLEAYTGPVVRGYLNRIEDRFAARGLTVPVQVMQSSGGIVNASFARVHPLQTLLSGPVGGTMGGTAAGALLGRPNAICVDMGGTSFDVSLVLDGRPDVSSEGAADGFPVLMPLVNLHTIGAGGGSLAYAEAGGLRVGPESAGAVPGPACYGRGGTRATVTDANVVLGRVDPDWFAGGHMTLDTGAAHTAVASLANELGLETGELASGICDVANAKMAQAIRTLTVEHGREPREFVLLAFGGAGPVHAAALARELGIDEVVVPRFPGAFSAWGMLGTEVRRDLVRQFFTPGDALDGAAMSGALGSLETEARHALAEQGVPAERRRVEHAVDMRYEGQDYTLTVPLSGAGEPADEGFGAEAARRFAALHARRYGHATPEAPVEFVTLRTTAFGGLPGMTPEPYAPEPAPGGAAAATVKRVTFDGTAHDTPVLRREHLAPGTHVPGPAVVVEATSTTVIPPDSAATVDPNGFLVLKIGAAA</sequence>
<dbReference type="Pfam" id="PF05378">
    <property type="entry name" value="Hydant_A_N"/>
    <property type="match status" value="1"/>
</dbReference>
<dbReference type="RefSeq" id="WP_274039157.1">
    <property type="nucleotide sequence ID" value="NZ_JANCPR020000004.1"/>
</dbReference>
<dbReference type="InterPro" id="IPR002821">
    <property type="entry name" value="Hydantoinase_A"/>
</dbReference>
<dbReference type="Proteomes" id="UP001214441">
    <property type="component" value="Unassembled WGS sequence"/>
</dbReference>
<comment type="caution">
    <text evidence="4">The sequence shown here is derived from an EMBL/GenBank/DDBJ whole genome shotgun (WGS) entry which is preliminary data.</text>
</comment>
<feature type="domain" description="Hydantoinase/oxoprolinase N-terminal" evidence="2">
    <location>
        <begin position="4"/>
        <end position="178"/>
    </location>
</feature>
<dbReference type="EMBL" id="JANCPR020000004">
    <property type="protein sequence ID" value="MDJ1131330.1"/>
    <property type="molecule type" value="Genomic_DNA"/>
</dbReference>
<keyword evidence="5" id="KW-1185">Reference proteome</keyword>
<reference evidence="4 5" key="1">
    <citation type="submission" date="2023-05" db="EMBL/GenBank/DDBJ databases">
        <title>Streptantibioticus silvisoli sp. nov., acidotolerant actinomycetes 1 from pine litter.</title>
        <authorList>
            <person name="Swiecimska M."/>
            <person name="Golinska P."/>
            <person name="Sangal V."/>
            <person name="Wachnowicz B."/>
            <person name="Goodfellow M."/>
        </authorList>
    </citation>
    <scope>NUCLEOTIDE SEQUENCE [LARGE SCALE GENOMIC DNA]</scope>
    <source>
        <strain evidence="4 5">DSM 42109</strain>
    </source>
</reference>
<name>A0ABT6ZQJ1_9ACTN</name>
<feature type="domain" description="Hydantoinase A/oxoprolinase" evidence="1">
    <location>
        <begin position="200"/>
        <end position="484"/>
    </location>
</feature>
<dbReference type="InterPro" id="IPR049517">
    <property type="entry name" value="ACX-like_C"/>
</dbReference>
<evidence type="ECO:0000313" key="5">
    <source>
        <dbReference type="Proteomes" id="UP001214441"/>
    </source>
</evidence>
<dbReference type="PANTHER" id="PTHR11365">
    <property type="entry name" value="5-OXOPROLINASE RELATED"/>
    <property type="match status" value="1"/>
</dbReference>
<dbReference type="InterPro" id="IPR008040">
    <property type="entry name" value="Hydant_A_N"/>
</dbReference>
<evidence type="ECO:0000313" key="4">
    <source>
        <dbReference type="EMBL" id="MDJ1131330.1"/>
    </source>
</evidence>
<evidence type="ECO:0000259" key="2">
    <source>
        <dbReference type="Pfam" id="PF05378"/>
    </source>
</evidence>
<dbReference type="SUPFAM" id="SSF53067">
    <property type="entry name" value="Actin-like ATPase domain"/>
    <property type="match status" value="1"/>
</dbReference>
<accession>A0ABT6ZQJ1</accession>
<dbReference type="PANTHER" id="PTHR11365:SF23">
    <property type="entry name" value="HYPOTHETICAL 5-OXOPROLINASE (EUROFUNG)-RELATED"/>
    <property type="match status" value="1"/>
</dbReference>
<protein>
    <submittedName>
        <fullName evidence="4">Hydantoinase/oxoprolinase family protein</fullName>
    </submittedName>
</protein>
<dbReference type="Pfam" id="PF01968">
    <property type="entry name" value="Hydantoinase_A"/>
    <property type="match status" value="1"/>
</dbReference>
<evidence type="ECO:0000259" key="1">
    <source>
        <dbReference type="Pfam" id="PF01968"/>
    </source>
</evidence>
<proteinExistence type="predicted"/>